<dbReference type="OrthoDB" id="9806357at2"/>
<feature type="signal peptide" evidence="1">
    <location>
        <begin position="1"/>
        <end position="24"/>
    </location>
</feature>
<keyword evidence="3" id="KW-1185">Reference proteome</keyword>
<sequence>MRSKHTLYIVALLMPVLLSTSALAKPVKNGFDLENSIIPVDKILRGGPPRDGIPSIDKPAFLNADDVDYLKESDRVLGIVVGEKGDEEARAYPIKILNWHEIVNDEISGKAVAVTYCPLCGSGIVYDADFEGKAHKFGVSGLLYNSDVLLFDRETETLWSQILSKGVSGELVNKKLKVIQSAHTSWASWKKQYPDTKVLSNDTGFNRDYNRSPYGTYDNDVSVYFPVAFKSKRYHPKERVLGITINDKQKVYPFAELSKYFAETQQTSLIDRVDGQELTLEFDVENRGGTFKNANGEVVTSTNTFWFAWYAFHPKGEVYKFVKGAK</sequence>
<organism evidence="2 3">
    <name type="scientific">Cocleimonas flava</name>
    <dbReference type="NCBI Taxonomy" id="634765"/>
    <lineage>
        <taxon>Bacteria</taxon>
        <taxon>Pseudomonadati</taxon>
        <taxon>Pseudomonadota</taxon>
        <taxon>Gammaproteobacteria</taxon>
        <taxon>Thiotrichales</taxon>
        <taxon>Thiotrichaceae</taxon>
        <taxon>Cocleimonas</taxon>
    </lineage>
</organism>
<feature type="chain" id="PRO_5020753772" evidence="1">
    <location>
        <begin position="25"/>
        <end position="326"/>
    </location>
</feature>
<reference evidence="2 3" key="1">
    <citation type="submission" date="2019-03" db="EMBL/GenBank/DDBJ databases">
        <title>Genomic Encyclopedia of Type Strains, Phase IV (KMG-IV): sequencing the most valuable type-strain genomes for metagenomic binning, comparative biology and taxonomic classification.</title>
        <authorList>
            <person name="Goeker M."/>
        </authorList>
    </citation>
    <scope>NUCLEOTIDE SEQUENCE [LARGE SCALE GENOMIC DNA]</scope>
    <source>
        <strain evidence="2 3">DSM 24830</strain>
    </source>
</reference>
<accession>A0A4R1EXU1</accession>
<evidence type="ECO:0000313" key="2">
    <source>
        <dbReference type="EMBL" id="TCJ84862.1"/>
    </source>
</evidence>
<dbReference type="EMBL" id="SMFQ01000004">
    <property type="protein sequence ID" value="TCJ84862.1"/>
    <property type="molecule type" value="Genomic_DNA"/>
</dbReference>
<proteinExistence type="predicted"/>
<protein>
    <submittedName>
        <fullName evidence="2">Uncharacterized protein DUF3179</fullName>
    </submittedName>
</protein>
<dbReference type="Proteomes" id="UP000294887">
    <property type="component" value="Unassembled WGS sequence"/>
</dbReference>
<evidence type="ECO:0000313" key="3">
    <source>
        <dbReference type="Proteomes" id="UP000294887"/>
    </source>
</evidence>
<gene>
    <name evidence="2" type="ORF">EV695_2825</name>
</gene>
<evidence type="ECO:0000256" key="1">
    <source>
        <dbReference type="SAM" id="SignalP"/>
    </source>
</evidence>
<name>A0A4R1EXU1_9GAMM</name>
<dbReference type="Pfam" id="PF11376">
    <property type="entry name" value="DUF3179"/>
    <property type="match status" value="1"/>
</dbReference>
<keyword evidence="1" id="KW-0732">Signal</keyword>
<dbReference type="RefSeq" id="WP_131906591.1">
    <property type="nucleotide sequence ID" value="NZ_BAAAFU010000006.1"/>
</dbReference>
<comment type="caution">
    <text evidence="2">The sequence shown here is derived from an EMBL/GenBank/DDBJ whole genome shotgun (WGS) entry which is preliminary data.</text>
</comment>
<dbReference type="AlphaFoldDB" id="A0A4R1EXU1"/>
<dbReference type="InterPro" id="IPR021516">
    <property type="entry name" value="DUF3179"/>
</dbReference>